<protein>
    <submittedName>
        <fullName evidence="2">Uncharacterized protein</fullName>
    </submittedName>
</protein>
<dbReference type="EMBL" id="DVOD01000008">
    <property type="protein sequence ID" value="HIU91653.1"/>
    <property type="molecule type" value="Genomic_DNA"/>
</dbReference>
<proteinExistence type="predicted"/>
<name>A0A9D1MZ28_9CLOT</name>
<dbReference type="Gene3D" id="1.10.287.1490">
    <property type="match status" value="2"/>
</dbReference>
<dbReference type="AlphaFoldDB" id="A0A9D1MZ28"/>
<reference evidence="2" key="2">
    <citation type="journal article" date="2021" name="PeerJ">
        <title>Extensive microbial diversity within the chicken gut microbiome revealed by metagenomics and culture.</title>
        <authorList>
            <person name="Gilroy R."/>
            <person name="Ravi A."/>
            <person name="Getino M."/>
            <person name="Pursley I."/>
            <person name="Horton D.L."/>
            <person name="Alikhan N.F."/>
            <person name="Baker D."/>
            <person name="Gharbi K."/>
            <person name="Hall N."/>
            <person name="Watson M."/>
            <person name="Adriaenssens E.M."/>
            <person name="Foster-Nyarko E."/>
            <person name="Jarju S."/>
            <person name="Secka A."/>
            <person name="Antonio M."/>
            <person name="Oren A."/>
            <person name="Chaudhuri R.R."/>
            <person name="La Ragione R."/>
            <person name="Hildebrand F."/>
            <person name="Pallen M.J."/>
        </authorList>
    </citation>
    <scope>NUCLEOTIDE SEQUENCE</scope>
    <source>
        <strain evidence="2">CHK154-7741</strain>
    </source>
</reference>
<dbReference type="Proteomes" id="UP000886748">
    <property type="component" value="Unassembled WGS sequence"/>
</dbReference>
<accession>A0A9D1MZ28</accession>
<gene>
    <name evidence="2" type="ORF">IAD26_00815</name>
</gene>
<reference evidence="2" key="1">
    <citation type="submission" date="2020-10" db="EMBL/GenBank/DDBJ databases">
        <authorList>
            <person name="Gilroy R."/>
        </authorList>
    </citation>
    <scope>NUCLEOTIDE SEQUENCE</scope>
    <source>
        <strain evidence="2">CHK154-7741</strain>
    </source>
</reference>
<evidence type="ECO:0000313" key="3">
    <source>
        <dbReference type="Proteomes" id="UP000886748"/>
    </source>
</evidence>
<feature type="compositionally biased region" description="Polar residues" evidence="1">
    <location>
        <begin position="1"/>
        <end position="11"/>
    </location>
</feature>
<comment type="caution">
    <text evidence="2">The sequence shown here is derived from an EMBL/GenBank/DDBJ whole genome shotgun (WGS) entry which is preliminary data.</text>
</comment>
<sequence length="406" mass="44748">MSLTVNGVNKNQTSQPTAASTAPAQETQNLFGSEETSKTEKADTAAQKTLLEAELAKLEQQLAQLEAKKSEKEAYKKELEAQKKSITNQKANVEAQIKANEAEMKSNEEEIAKNEQNIEKAQDEIEKLQKEYDEKNKEANELSQQISDKIAKIVSDSDNNVKNQQGQIQQAYQEAYAKVESGEIEQNEVAQYVMQKVGNGNVNVATEELTAISSLNAQVKALISGANTLSEQMSLKQTEIEGYQAAITASVAANEALIEKNAPLKAQIADFNKQINTVNNEINTTDREINTIDKNIAKVNTNIQTTQNQINTIDGKETTEVKVEEVADINTTIANNNVDTNYGETAKSETKSNPFLAVSYDFGSYATMTEALEAMSKNNEQNIASARTQTESNRQEVRKMFQELIG</sequence>
<evidence type="ECO:0000256" key="1">
    <source>
        <dbReference type="SAM" id="MobiDB-lite"/>
    </source>
</evidence>
<evidence type="ECO:0000313" key="2">
    <source>
        <dbReference type="EMBL" id="HIU91653.1"/>
    </source>
</evidence>
<dbReference type="PANTHER" id="PTHR18937">
    <property type="entry name" value="STRUCTURAL MAINTENANCE OF CHROMOSOMES SMC FAMILY MEMBER"/>
    <property type="match status" value="1"/>
</dbReference>
<feature type="region of interest" description="Disordered" evidence="1">
    <location>
        <begin position="1"/>
        <end position="45"/>
    </location>
</feature>
<feature type="compositionally biased region" description="Low complexity" evidence="1">
    <location>
        <begin position="12"/>
        <end position="28"/>
    </location>
</feature>
<organism evidence="2 3">
    <name type="scientific">Candidatus Limenecus avicola</name>
    <dbReference type="NCBI Taxonomy" id="2840847"/>
    <lineage>
        <taxon>Bacteria</taxon>
        <taxon>Bacillati</taxon>
        <taxon>Bacillota</taxon>
        <taxon>Clostridia</taxon>
        <taxon>Eubacteriales</taxon>
        <taxon>Clostridiaceae</taxon>
        <taxon>Clostridiaceae incertae sedis</taxon>
        <taxon>Candidatus Limenecus</taxon>
    </lineage>
</organism>